<evidence type="ECO:0000313" key="1">
    <source>
        <dbReference type="EMBL" id="MFD2832406.1"/>
    </source>
</evidence>
<comment type="caution">
    <text evidence="1">The sequence shown here is derived from an EMBL/GenBank/DDBJ whole genome shotgun (WGS) entry which is preliminary data.</text>
</comment>
<protein>
    <submittedName>
        <fullName evidence="1">SusD/RagB family nutrient-binding outer membrane lipoprotein</fullName>
    </submittedName>
</protein>
<gene>
    <name evidence="1" type="ORF">ACFSYS_03845</name>
</gene>
<dbReference type="Pfam" id="PF12741">
    <property type="entry name" value="SusD-like"/>
    <property type="match status" value="2"/>
</dbReference>
<keyword evidence="2" id="KW-1185">Reference proteome</keyword>
<dbReference type="InterPro" id="IPR011990">
    <property type="entry name" value="TPR-like_helical_dom_sf"/>
</dbReference>
<reference evidence="2" key="1">
    <citation type="journal article" date="2019" name="Int. J. Syst. Evol. Microbiol.">
        <title>The Global Catalogue of Microorganisms (GCM) 10K type strain sequencing project: providing services to taxonomists for standard genome sequencing and annotation.</title>
        <authorList>
            <consortium name="The Broad Institute Genomics Platform"/>
            <consortium name="The Broad Institute Genome Sequencing Center for Infectious Disease"/>
            <person name="Wu L."/>
            <person name="Ma J."/>
        </authorList>
    </citation>
    <scope>NUCLEOTIDE SEQUENCE [LARGE SCALE GENOMIC DNA]</scope>
    <source>
        <strain evidence="2">KCTC 52925</strain>
    </source>
</reference>
<keyword evidence="1" id="KW-0449">Lipoprotein</keyword>
<organism evidence="1 2">
    <name type="scientific">Christiangramia antarctica</name>
    <dbReference type="NCBI Taxonomy" id="2058158"/>
    <lineage>
        <taxon>Bacteria</taxon>
        <taxon>Pseudomonadati</taxon>
        <taxon>Bacteroidota</taxon>
        <taxon>Flavobacteriia</taxon>
        <taxon>Flavobacteriales</taxon>
        <taxon>Flavobacteriaceae</taxon>
        <taxon>Christiangramia</taxon>
    </lineage>
</organism>
<name>A0ABW5X4A4_9FLAO</name>
<dbReference type="EMBL" id="JBHUOJ010000008">
    <property type="protein sequence ID" value="MFD2832406.1"/>
    <property type="molecule type" value="Genomic_DNA"/>
</dbReference>
<dbReference type="InterPro" id="IPR024302">
    <property type="entry name" value="SusD-like"/>
</dbReference>
<dbReference type="Gene3D" id="1.25.40.390">
    <property type="match status" value="2"/>
</dbReference>
<dbReference type="RefSeq" id="WP_251741864.1">
    <property type="nucleotide sequence ID" value="NZ_JBHUOJ010000008.1"/>
</dbReference>
<sequence length="636" mass="71970">MNKILRKGLFLMGTSILISSCSDFEEINENPTAATAEQVQVEYFINNSIIGAQQDPHIAERAFVLYWKAAGRMDRINSLPVGYVSDGWSSDYFNYISGWLNHANTAVQIADEKIEKGNIQPYTNNLKQVARIWRAYLMSEMSDNFGPIAINGFQGVNPDFNSVQEVYYYMLEELKIAVADMEPDVMVPSNVENLDPAYSYDFDKWTAYANSLRMRLAMRLSEVDASKAQAEFEDAVSGSNFISSLDMNFKVAEKPGWDALTGVMSREWNNQYLSPTLNNLMVGLGGISSEELLNADLHQYIKPENYLGLKLEDHFTTLTTNPVSEYWFDGLPKEIDPRAYEAYVIPGDFNDPDMNRYPSWAPDATGVTTRNLVDAEGNVVKEIDAAFTWNAPSIGSWGEKGSKNQVYSWPGAIPRLAHRFRNSTSERIFFGSWESYFLIAEAAVRGWGVPIDGKLAYEEGVKQSFEYWNVSSYANDYLTSEEYNRVGTSVNWDHTAEPPSSVSMEFVNGYTGESGTTSYEYPENDLYMNGSVKNDHLTKIITQKFIAQVPWLPLETWSDHRRLGLPFFDTPAVENPLSDMPQLTSGNFMDVQQNFFPQRLRYPSNLANNVPEGYQQALNHLGGEDSVFTPLWWAQD</sequence>
<dbReference type="Proteomes" id="UP001597438">
    <property type="component" value="Unassembled WGS sequence"/>
</dbReference>
<accession>A0ABW5X4A4</accession>
<dbReference type="PROSITE" id="PS51257">
    <property type="entry name" value="PROKAR_LIPOPROTEIN"/>
    <property type="match status" value="1"/>
</dbReference>
<proteinExistence type="predicted"/>
<evidence type="ECO:0000313" key="2">
    <source>
        <dbReference type="Proteomes" id="UP001597438"/>
    </source>
</evidence>
<dbReference type="SUPFAM" id="SSF48452">
    <property type="entry name" value="TPR-like"/>
    <property type="match status" value="1"/>
</dbReference>